<accession>A0AAX4PLY2</accession>
<dbReference type="InterPro" id="IPR009515">
    <property type="entry name" value="DUF1138"/>
</dbReference>
<protein>
    <recommendedName>
        <fullName evidence="4">NADH dehydrogenase [ubiquinone] 1 alpha subcomplex subunit 1</fullName>
    </recommendedName>
</protein>
<dbReference type="EMBL" id="CP151519">
    <property type="protein sequence ID" value="WZN67375.1"/>
    <property type="molecule type" value="Genomic_DNA"/>
</dbReference>
<proteinExistence type="predicted"/>
<keyword evidence="1" id="KW-1133">Transmembrane helix</keyword>
<evidence type="ECO:0000313" key="2">
    <source>
        <dbReference type="EMBL" id="WZN67375.1"/>
    </source>
</evidence>
<dbReference type="Pfam" id="PF06592">
    <property type="entry name" value="DUF1138"/>
    <property type="match status" value="1"/>
</dbReference>
<evidence type="ECO:0008006" key="4">
    <source>
        <dbReference type="Google" id="ProtNLM"/>
    </source>
</evidence>
<sequence length="86" mass="9212">MSGLASFGQVVPAIVGMMGCSFGVFYCVRNLKVLGGQCAGTYADPSWAMKTAQYIQKMPREGADSKVFMNPINKGHMPKTSTGATW</sequence>
<name>A0AAX4PLY2_9CHLO</name>
<dbReference type="Proteomes" id="UP001472866">
    <property type="component" value="Chromosome 19"/>
</dbReference>
<keyword evidence="3" id="KW-1185">Reference proteome</keyword>
<keyword evidence="1" id="KW-0812">Transmembrane</keyword>
<keyword evidence="1" id="KW-0472">Membrane</keyword>
<organism evidence="2 3">
    <name type="scientific">Chloropicon roscoffensis</name>
    <dbReference type="NCBI Taxonomy" id="1461544"/>
    <lineage>
        <taxon>Eukaryota</taxon>
        <taxon>Viridiplantae</taxon>
        <taxon>Chlorophyta</taxon>
        <taxon>Chloropicophyceae</taxon>
        <taxon>Chloropicales</taxon>
        <taxon>Chloropicaceae</taxon>
        <taxon>Chloropicon</taxon>
    </lineage>
</organism>
<dbReference type="AlphaFoldDB" id="A0AAX4PLY2"/>
<reference evidence="2 3" key="1">
    <citation type="submission" date="2024-03" db="EMBL/GenBank/DDBJ databases">
        <title>Complete genome sequence of the green alga Chloropicon roscoffensis RCC1871.</title>
        <authorList>
            <person name="Lemieux C."/>
            <person name="Pombert J.-F."/>
            <person name="Otis C."/>
            <person name="Turmel M."/>
        </authorList>
    </citation>
    <scope>NUCLEOTIDE SEQUENCE [LARGE SCALE GENOMIC DNA]</scope>
    <source>
        <strain evidence="2 3">RCC1871</strain>
    </source>
</reference>
<feature type="transmembrane region" description="Helical" evidence="1">
    <location>
        <begin position="6"/>
        <end position="28"/>
    </location>
</feature>
<evidence type="ECO:0000256" key="1">
    <source>
        <dbReference type="SAM" id="Phobius"/>
    </source>
</evidence>
<evidence type="ECO:0000313" key="3">
    <source>
        <dbReference type="Proteomes" id="UP001472866"/>
    </source>
</evidence>
<gene>
    <name evidence="2" type="ORF">HKI87_19g89500</name>
</gene>